<organism evidence="3 4">
    <name type="scientific">Luteimonas viscosa</name>
    <dbReference type="NCBI Taxonomy" id="1132694"/>
    <lineage>
        <taxon>Bacteria</taxon>
        <taxon>Pseudomonadati</taxon>
        <taxon>Pseudomonadota</taxon>
        <taxon>Gammaproteobacteria</taxon>
        <taxon>Lysobacterales</taxon>
        <taxon>Lysobacteraceae</taxon>
        <taxon>Luteimonas</taxon>
    </lineage>
</organism>
<dbReference type="InterPro" id="IPR013595">
    <property type="entry name" value="Pept_S33_TAP-like_C"/>
</dbReference>
<evidence type="ECO:0000259" key="1">
    <source>
        <dbReference type="Pfam" id="PF00561"/>
    </source>
</evidence>
<proteinExistence type="predicted"/>
<gene>
    <name evidence="3" type="ORF">FZO89_16805</name>
</gene>
<dbReference type="AlphaFoldDB" id="A0A5D4XI95"/>
<keyword evidence="3" id="KW-0378">Hydrolase</keyword>
<dbReference type="Proteomes" id="UP000324973">
    <property type="component" value="Unassembled WGS sequence"/>
</dbReference>
<dbReference type="Pfam" id="PF00561">
    <property type="entry name" value="Abhydrolase_1"/>
    <property type="match status" value="1"/>
</dbReference>
<reference evidence="3 4" key="1">
    <citation type="submission" date="2019-08" db="EMBL/GenBank/DDBJ databases">
        <title>Luteimonas viscosus sp. nov., isolated from soil of a sunflower field.</title>
        <authorList>
            <person name="Jianli Z."/>
            <person name="Ying Z."/>
        </authorList>
    </citation>
    <scope>NUCLEOTIDE SEQUENCE [LARGE SCALE GENOMIC DNA]</scope>
    <source>
        <strain evidence="3 4">XBU10</strain>
    </source>
</reference>
<accession>A0A5D4XI95</accession>
<feature type="domain" description="Peptidase S33 tripeptidyl aminopeptidase-like C-terminal" evidence="2">
    <location>
        <begin position="267"/>
        <end position="328"/>
    </location>
</feature>
<dbReference type="InterPro" id="IPR029058">
    <property type="entry name" value="AB_hydrolase_fold"/>
</dbReference>
<dbReference type="OrthoDB" id="9785847at2"/>
<keyword evidence="4" id="KW-1185">Reference proteome</keyword>
<evidence type="ECO:0000313" key="4">
    <source>
        <dbReference type="Proteomes" id="UP000324973"/>
    </source>
</evidence>
<dbReference type="SUPFAM" id="SSF53474">
    <property type="entry name" value="alpha/beta-Hydrolases"/>
    <property type="match status" value="1"/>
</dbReference>
<sequence>MDVLDAENSTIVRTENLDGSLDSIDTGLGAPVADTPTTQASWLGSNWRMSALRTAMRVLSRVSPERAAALFDRIWFSAPRTKPRPDASACLARGEALAFRVHGRRVEAWSWGRGPTVLLVHGWGGHAGQMHALVEPLLARGLRVVAFDAPAHGRSDPSRLGGHRVSMLEIADALRVVAAGVGPLTGLVAHSGGCTATALALRDGWAGPGRIAFVAPFALPSAAIEPFGRAIGASPAVTALFSTKVEARFARPWTDFDMPGLARLRALPPLLVVHDRGDRDVPYFHGRAVAQAWPDTQLVSTDGLGHRRLLRDPSVVSDIARFMSQGRAAPPPATPGDARCELDHAYASAGVCGRTTAAE</sequence>
<dbReference type="GO" id="GO:0016787">
    <property type="term" value="F:hydrolase activity"/>
    <property type="evidence" value="ECO:0007669"/>
    <property type="project" value="UniProtKB-KW"/>
</dbReference>
<dbReference type="Gene3D" id="3.40.50.1820">
    <property type="entry name" value="alpha/beta hydrolase"/>
    <property type="match status" value="1"/>
</dbReference>
<evidence type="ECO:0000313" key="3">
    <source>
        <dbReference type="EMBL" id="TYT23874.1"/>
    </source>
</evidence>
<dbReference type="Pfam" id="PF08386">
    <property type="entry name" value="Abhydrolase_4"/>
    <property type="match status" value="1"/>
</dbReference>
<comment type="caution">
    <text evidence="3">The sequence shown here is derived from an EMBL/GenBank/DDBJ whole genome shotgun (WGS) entry which is preliminary data.</text>
</comment>
<feature type="domain" description="AB hydrolase-1" evidence="1">
    <location>
        <begin position="115"/>
        <end position="211"/>
    </location>
</feature>
<evidence type="ECO:0000259" key="2">
    <source>
        <dbReference type="Pfam" id="PF08386"/>
    </source>
</evidence>
<dbReference type="InterPro" id="IPR000073">
    <property type="entry name" value="AB_hydrolase_1"/>
</dbReference>
<dbReference type="PANTHER" id="PTHR43689">
    <property type="entry name" value="HYDROLASE"/>
    <property type="match status" value="1"/>
</dbReference>
<name>A0A5D4XI95_9GAMM</name>
<dbReference type="RefSeq" id="WP_149104574.1">
    <property type="nucleotide sequence ID" value="NZ_VTFT01000002.1"/>
</dbReference>
<dbReference type="PANTHER" id="PTHR43689:SF8">
    <property type="entry name" value="ALPHA_BETA-HYDROLASES SUPERFAMILY PROTEIN"/>
    <property type="match status" value="1"/>
</dbReference>
<dbReference type="EMBL" id="VTFT01000002">
    <property type="protein sequence ID" value="TYT23874.1"/>
    <property type="molecule type" value="Genomic_DNA"/>
</dbReference>
<protein>
    <submittedName>
        <fullName evidence="3">Alpha/beta fold hydrolase</fullName>
    </submittedName>
</protein>